<evidence type="ECO:0000256" key="5">
    <source>
        <dbReference type="HAMAP-Rule" id="MF_01201"/>
    </source>
</evidence>
<dbReference type="InterPro" id="IPR011079">
    <property type="entry name" value="Ala_racemase_C"/>
</dbReference>
<dbReference type="AlphaFoldDB" id="A0A3A1YUU4"/>
<proteinExistence type="inferred from homology"/>
<dbReference type="FunFam" id="3.20.20.10:FF:000002">
    <property type="entry name" value="Alanine racemase"/>
    <property type="match status" value="1"/>
</dbReference>
<feature type="active site" description="Proton acceptor; specific for L-alanine" evidence="5">
    <location>
        <position position="271"/>
    </location>
</feature>
<name>A0A3A1YUU4_9BURK</name>
<dbReference type="EC" id="5.1.1.1" evidence="5"/>
<dbReference type="PANTHER" id="PTHR30511">
    <property type="entry name" value="ALANINE RACEMASE"/>
    <property type="match status" value="1"/>
</dbReference>
<organism evidence="9 10">
    <name type="scientific">Neopusillimonas maritima</name>
    <dbReference type="NCBI Taxonomy" id="2026239"/>
    <lineage>
        <taxon>Bacteria</taxon>
        <taxon>Pseudomonadati</taxon>
        <taxon>Pseudomonadota</taxon>
        <taxon>Betaproteobacteria</taxon>
        <taxon>Burkholderiales</taxon>
        <taxon>Alcaligenaceae</taxon>
        <taxon>Neopusillimonas</taxon>
    </lineage>
</organism>
<feature type="modified residue" description="N6-(pyridoxal phosphate)lysine" evidence="5 6">
    <location>
        <position position="44"/>
    </location>
</feature>
<evidence type="ECO:0000313" key="10">
    <source>
        <dbReference type="Proteomes" id="UP000266206"/>
    </source>
</evidence>
<comment type="similarity">
    <text evidence="5">Belongs to the alanine racemase family.</text>
</comment>
<dbReference type="GO" id="GO:0030632">
    <property type="term" value="P:D-alanine biosynthetic process"/>
    <property type="evidence" value="ECO:0007669"/>
    <property type="project" value="UniProtKB-UniRule"/>
</dbReference>
<comment type="pathway">
    <text evidence="5">Amino-acid biosynthesis; D-alanine biosynthesis; D-alanine from L-alanine: step 1/1.</text>
</comment>
<accession>A0A3A1YUU4</accession>
<dbReference type="CDD" id="cd06827">
    <property type="entry name" value="PLPDE_III_AR_proteobact"/>
    <property type="match status" value="1"/>
</dbReference>
<protein>
    <recommendedName>
        <fullName evidence="5">Alanine racemase</fullName>
        <ecNumber evidence="5">5.1.1.1</ecNumber>
    </recommendedName>
</protein>
<dbReference type="InterPro" id="IPR020622">
    <property type="entry name" value="Ala_racemase_pyridoxalP-BS"/>
</dbReference>
<feature type="active site" description="Proton acceptor; specific for D-alanine" evidence="5">
    <location>
        <position position="44"/>
    </location>
</feature>
<dbReference type="GO" id="GO:0030170">
    <property type="term" value="F:pyridoxal phosphate binding"/>
    <property type="evidence" value="ECO:0007669"/>
    <property type="project" value="UniProtKB-UniRule"/>
</dbReference>
<dbReference type="InterPro" id="IPR001608">
    <property type="entry name" value="Ala_racemase_N"/>
</dbReference>
<feature type="binding site" evidence="5 7">
    <location>
        <position position="139"/>
    </location>
    <ligand>
        <name>substrate</name>
    </ligand>
</feature>
<dbReference type="Pfam" id="PF01168">
    <property type="entry name" value="Ala_racemase_N"/>
    <property type="match status" value="1"/>
</dbReference>
<dbReference type="HAMAP" id="MF_01201">
    <property type="entry name" value="Ala_racemase"/>
    <property type="match status" value="1"/>
</dbReference>
<comment type="caution">
    <text evidence="9">The sequence shown here is derived from an EMBL/GenBank/DDBJ whole genome shotgun (WGS) entry which is preliminary data.</text>
</comment>
<keyword evidence="3 5" id="KW-0663">Pyridoxal phosphate</keyword>
<dbReference type="PROSITE" id="PS00395">
    <property type="entry name" value="ALANINE_RACEMASE"/>
    <property type="match status" value="1"/>
</dbReference>
<dbReference type="PANTHER" id="PTHR30511:SF0">
    <property type="entry name" value="ALANINE RACEMASE, CATABOLIC-RELATED"/>
    <property type="match status" value="1"/>
</dbReference>
<dbReference type="Proteomes" id="UP000266206">
    <property type="component" value="Unassembled WGS sequence"/>
</dbReference>
<dbReference type="InterPro" id="IPR009006">
    <property type="entry name" value="Ala_racemase/Decarboxylase_C"/>
</dbReference>
<evidence type="ECO:0000256" key="6">
    <source>
        <dbReference type="PIRSR" id="PIRSR600821-50"/>
    </source>
</evidence>
<dbReference type="InterPro" id="IPR029066">
    <property type="entry name" value="PLP-binding_barrel"/>
</dbReference>
<dbReference type="InterPro" id="IPR000821">
    <property type="entry name" value="Ala_racemase"/>
</dbReference>
<dbReference type="RefSeq" id="WP_119516542.1">
    <property type="nucleotide sequence ID" value="NZ_NQYH01000010.1"/>
</dbReference>
<keyword evidence="4 5" id="KW-0413">Isomerase</keyword>
<feature type="binding site" evidence="5 7">
    <location>
        <position position="319"/>
    </location>
    <ligand>
        <name>substrate</name>
    </ligand>
</feature>
<dbReference type="UniPathway" id="UPA00042">
    <property type="reaction ID" value="UER00497"/>
</dbReference>
<sequence length="384" mass="41460">MPRPITATISLPSLRHNLGVVTHQLNSISSQNNRKRPFVWAVIKANAYGHGITNAVHAFSQADGLAMLDLDEAIQCRELGWQGPILMLEGFFKPSDIPLYEQYKLDATLHCREQLLMLEHSAPAYALNAFIKLDTGMNRLGFEPAEFGAAWAQAQQLRSRGRLAQLGKMTHFARADEVSAYTGEQLAEYLRMTQGLPGPDSVCNSAATLTPSVWQALPDTNAQWVRPGICLYGSTPFVSQSADALGLKPAMTLSSELISVRRVESGEGVGYGQMFRASKPMMVGIVACGYADGYPRHATTGTPVCVAGVRTRLLGRVSMDMLAVDLTNMPDSVVGSPVVLWGENGPSVDEVAQAAGTIGYELLCAVAPRVARIVVESNLEKDGQ</sequence>
<dbReference type="Gene3D" id="2.40.37.10">
    <property type="entry name" value="Lyase, Ornithine Decarboxylase, Chain A, domain 1"/>
    <property type="match status" value="1"/>
</dbReference>
<gene>
    <name evidence="9" type="primary">alr</name>
    <name evidence="9" type="ORF">CJP73_11360</name>
</gene>
<comment type="catalytic activity">
    <reaction evidence="1 5">
        <text>L-alanine = D-alanine</text>
        <dbReference type="Rhea" id="RHEA:20249"/>
        <dbReference type="ChEBI" id="CHEBI:57416"/>
        <dbReference type="ChEBI" id="CHEBI:57972"/>
        <dbReference type="EC" id="5.1.1.1"/>
    </reaction>
</comment>
<evidence type="ECO:0000256" key="3">
    <source>
        <dbReference type="ARBA" id="ARBA00022898"/>
    </source>
</evidence>
<dbReference type="SUPFAM" id="SSF51419">
    <property type="entry name" value="PLP-binding barrel"/>
    <property type="match status" value="1"/>
</dbReference>
<evidence type="ECO:0000256" key="1">
    <source>
        <dbReference type="ARBA" id="ARBA00000316"/>
    </source>
</evidence>
<dbReference type="SUPFAM" id="SSF50621">
    <property type="entry name" value="Alanine racemase C-terminal domain-like"/>
    <property type="match status" value="1"/>
</dbReference>
<dbReference type="Gene3D" id="3.20.20.10">
    <property type="entry name" value="Alanine racemase"/>
    <property type="match status" value="1"/>
</dbReference>
<dbReference type="OrthoDB" id="9813814at2"/>
<evidence type="ECO:0000256" key="7">
    <source>
        <dbReference type="PIRSR" id="PIRSR600821-52"/>
    </source>
</evidence>
<evidence type="ECO:0000259" key="8">
    <source>
        <dbReference type="SMART" id="SM01005"/>
    </source>
</evidence>
<dbReference type="PRINTS" id="PR00992">
    <property type="entry name" value="ALARACEMASE"/>
</dbReference>
<feature type="domain" description="Alanine racemase C-terminal" evidence="8">
    <location>
        <begin position="250"/>
        <end position="375"/>
    </location>
</feature>
<dbReference type="EMBL" id="NQYH01000010">
    <property type="protein sequence ID" value="RIY40214.1"/>
    <property type="molecule type" value="Genomic_DNA"/>
</dbReference>
<reference evidence="9 10" key="1">
    <citation type="submission" date="2017-08" db="EMBL/GenBank/DDBJ databases">
        <title>Pusillimonas indicus sp. nov., a member of the family Alcaligenaceae isolated from surface seawater.</title>
        <authorList>
            <person name="Li J."/>
        </authorList>
    </citation>
    <scope>NUCLEOTIDE SEQUENCE [LARGE SCALE GENOMIC DNA]</scope>
    <source>
        <strain evidence="9 10">L52-1-41</strain>
    </source>
</reference>
<evidence type="ECO:0000313" key="9">
    <source>
        <dbReference type="EMBL" id="RIY40214.1"/>
    </source>
</evidence>
<dbReference type="SMART" id="SM01005">
    <property type="entry name" value="Ala_racemase_C"/>
    <property type="match status" value="1"/>
</dbReference>
<dbReference type="Pfam" id="PF00842">
    <property type="entry name" value="Ala_racemase_C"/>
    <property type="match status" value="1"/>
</dbReference>
<comment type="cofactor">
    <cofactor evidence="2 5 6">
        <name>pyridoxal 5'-phosphate</name>
        <dbReference type="ChEBI" id="CHEBI:597326"/>
    </cofactor>
</comment>
<evidence type="ECO:0000256" key="2">
    <source>
        <dbReference type="ARBA" id="ARBA00001933"/>
    </source>
</evidence>
<dbReference type="NCBIfam" id="TIGR00492">
    <property type="entry name" value="alr"/>
    <property type="match status" value="1"/>
</dbReference>
<comment type="function">
    <text evidence="5">Catalyzes the interconversion of L-alanine and D-alanine. May also act on other amino acids.</text>
</comment>
<evidence type="ECO:0000256" key="4">
    <source>
        <dbReference type="ARBA" id="ARBA00023235"/>
    </source>
</evidence>
<dbReference type="GO" id="GO:0005829">
    <property type="term" value="C:cytosol"/>
    <property type="evidence" value="ECO:0007669"/>
    <property type="project" value="TreeGrafter"/>
</dbReference>
<dbReference type="GO" id="GO:0008784">
    <property type="term" value="F:alanine racemase activity"/>
    <property type="evidence" value="ECO:0007669"/>
    <property type="project" value="UniProtKB-UniRule"/>
</dbReference>